<dbReference type="InterPro" id="IPR030678">
    <property type="entry name" value="Peptide/Ni-bd"/>
</dbReference>
<feature type="domain" description="Solute-binding protein family 5" evidence="2">
    <location>
        <begin position="166"/>
        <end position="499"/>
    </location>
</feature>
<dbReference type="InterPro" id="IPR039424">
    <property type="entry name" value="SBP_5"/>
</dbReference>
<dbReference type="GO" id="GO:1904680">
    <property type="term" value="F:peptide transmembrane transporter activity"/>
    <property type="evidence" value="ECO:0007669"/>
    <property type="project" value="TreeGrafter"/>
</dbReference>
<evidence type="ECO:0000313" key="3">
    <source>
        <dbReference type="EMBL" id="TDD94388.1"/>
    </source>
</evidence>
<dbReference type="GO" id="GO:0042597">
    <property type="term" value="C:periplasmic space"/>
    <property type="evidence" value="ECO:0007669"/>
    <property type="project" value="UniProtKB-ARBA"/>
</dbReference>
<proteinExistence type="predicted"/>
<dbReference type="PANTHER" id="PTHR30290">
    <property type="entry name" value="PERIPLASMIC BINDING COMPONENT OF ABC TRANSPORTER"/>
    <property type="match status" value="1"/>
</dbReference>
<name>A0A4R5C452_9ACTN</name>
<sequence>MAVTHATVTAIDLVGGWSYLTNSTPSSTRDAALTLAGYSPYTQFESIVQSAWRLHARAAIKMMDSRIYTRQSTDAVTRRAFLQTASGIGLGAMTLGPAFVGGCSADATDGTDSPSSDAGGAVMAALSGTFTALDPQSDSSASALTINDYIYQGLYRLDPFPPRAALEPDLALDLPEAASPTHYRIQIRNDAVFHDGSPVTAGDVAFTLNRIINPETSPLYAGFFDIIASVRASGDHEVEIELTRPTTLLPLRLAMVKVLSEAAVTSSPDALTLQPIGTGPYAISAATSDRVSLSRHTAYVGPRQITYDSIDFNIVTDESARIASLRTGDSAVIIDVPYSAHTELNNVDTINIEAVEGNSPTSIVFHCGKPPFDDVRIRQAVLYAIDRDAITETAFFGQAEPAWESYFRPNTPDYAVPDTIYSYDPDRAQDLVARSGYSGPDLDIEILVPNMHIYTAQSPIIEQNLRDIGLNPRMTPGEFVSLVGRLSEGTYSMFLTSADATALGASDLEFQIRWQWYGFVPRQLLHWDAPELDQIEALLDGALSAPDESERTRQLMEAQNLIQEQVPHGPLHHRAQLTAWSNELEDFRPTPSAPYVLFDGVRG</sequence>
<dbReference type="Proteomes" id="UP000294739">
    <property type="component" value="Unassembled WGS sequence"/>
</dbReference>
<dbReference type="GO" id="GO:0043190">
    <property type="term" value="C:ATP-binding cassette (ABC) transporter complex"/>
    <property type="evidence" value="ECO:0007669"/>
    <property type="project" value="InterPro"/>
</dbReference>
<dbReference type="AlphaFoldDB" id="A0A4R5C452"/>
<evidence type="ECO:0000313" key="4">
    <source>
        <dbReference type="Proteomes" id="UP000294739"/>
    </source>
</evidence>
<dbReference type="EMBL" id="SMKZ01000109">
    <property type="protein sequence ID" value="TDD94388.1"/>
    <property type="molecule type" value="Genomic_DNA"/>
</dbReference>
<comment type="caution">
    <text evidence="3">The sequence shown here is derived from an EMBL/GenBank/DDBJ whole genome shotgun (WGS) entry which is preliminary data.</text>
</comment>
<dbReference type="OrthoDB" id="5243526at2"/>
<reference evidence="3 4" key="1">
    <citation type="submission" date="2019-03" db="EMBL/GenBank/DDBJ databases">
        <title>Draft genome sequences of novel Actinobacteria.</title>
        <authorList>
            <person name="Sahin N."/>
            <person name="Ay H."/>
            <person name="Saygin H."/>
        </authorList>
    </citation>
    <scope>NUCLEOTIDE SEQUENCE [LARGE SCALE GENOMIC DNA]</scope>
    <source>
        <strain evidence="3 4">5K138</strain>
    </source>
</reference>
<dbReference type="PANTHER" id="PTHR30290:SF38">
    <property type="entry name" value="D,D-DIPEPTIDE-BINDING PERIPLASMIC PROTEIN DDPA-RELATED"/>
    <property type="match status" value="1"/>
</dbReference>
<dbReference type="PIRSF" id="PIRSF002741">
    <property type="entry name" value="MppA"/>
    <property type="match status" value="1"/>
</dbReference>
<dbReference type="InParanoid" id="A0A4R5C452"/>
<keyword evidence="1" id="KW-0732">Signal</keyword>
<organism evidence="3 4">
    <name type="scientific">Jiangella asiatica</name>
    <dbReference type="NCBI Taxonomy" id="2530372"/>
    <lineage>
        <taxon>Bacteria</taxon>
        <taxon>Bacillati</taxon>
        <taxon>Actinomycetota</taxon>
        <taxon>Actinomycetes</taxon>
        <taxon>Jiangellales</taxon>
        <taxon>Jiangellaceae</taxon>
        <taxon>Jiangella</taxon>
    </lineage>
</organism>
<dbReference type="GO" id="GO:0015833">
    <property type="term" value="P:peptide transport"/>
    <property type="evidence" value="ECO:0007669"/>
    <property type="project" value="TreeGrafter"/>
</dbReference>
<dbReference type="RefSeq" id="WP_131902261.1">
    <property type="nucleotide sequence ID" value="NZ_SMKZ01000109.1"/>
</dbReference>
<dbReference type="InterPro" id="IPR000914">
    <property type="entry name" value="SBP_5_dom"/>
</dbReference>
<dbReference type="CDD" id="cd00995">
    <property type="entry name" value="PBP2_NikA_DppA_OppA_like"/>
    <property type="match status" value="1"/>
</dbReference>
<evidence type="ECO:0000259" key="2">
    <source>
        <dbReference type="Pfam" id="PF00496"/>
    </source>
</evidence>
<accession>A0A4R5C452</accession>
<dbReference type="Gene3D" id="3.40.190.10">
    <property type="entry name" value="Periplasmic binding protein-like II"/>
    <property type="match status" value="1"/>
</dbReference>
<dbReference type="Gene3D" id="3.10.105.10">
    <property type="entry name" value="Dipeptide-binding Protein, Domain 3"/>
    <property type="match status" value="1"/>
</dbReference>
<gene>
    <name evidence="3" type="ORF">E1269_31870</name>
</gene>
<keyword evidence="4" id="KW-1185">Reference proteome</keyword>
<dbReference type="SUPFAM" id="SSF53850">
    <property type="entry name" value="Periplasmic binding protein-like II"/>
    <property type="match status" value="1"/>
</dbReference>
<evidence type="ECO:0000256" key="1">
    <source>
        <dbReference type="ARBA" id="ARBA00022729"/>
    </source>
</evidence>
<dbReference type="Pfam" id="PF00496">
    <property type="entry name" value="SBP_bac_5"/>
    <property type="match status" value="1"/>
</dbReference>
<protein>
    <submittedName>
        <fullName evidence="3">ABC transporter substrate-binding protein</fullName>
    </submittedName>
</protein>